<keyword evidence="1" id="KW-0732">Signal</keyword>
<accession>A0AAJ1R5W7</accession>
<protein>
    <submittedName>
        <fullName evidence="2">Uncharacterized protein</fullName>
    </submittedName>
</protein>
<organism evidence="2 3">
    <name type="scientific">Chryseobacterium gambrini</name>
    <dbReference type="NCBI Taxonomy" id="373672"/>
    <lineage>
        <taxon>Bacteria</taxon>
        <taxon>Pseudomonadati</taxon>
        <taxon>Bacteroidota</taxon>
        <taxon>Flavobacteriia</taxon>
        <taxon>Flavobacteriales</taxon>
        <taxon>Weeksellaceae</taxon>
        <taxon>Chryseobacterium group</taxon>
        <taxon>Chryseobacterium</taxon>
    </lineage>
</organism>
<evidence type="ECO:0000313" key="2">
    <source>
        <dbReference type="EMBL" id="MDN4014263.1"/>
    </source>
</evidence>
<dbReference type="RefSeq" id="WP_214588008.1">
    <property type="nucleotide sequence ID" value="NZ_JAUHGV010000026.1"/>
</dbReference>
<dbReference type="Proteomes" id="UP001225933">
    <property type="component" value="Unassembled WGS sequence"/>
</dbReference>
<evidence type="ECO:0000256" key="1">
    <source>
        <dbReference type="SAM" id="SignalP"/>
    </source>
</evidence>
<name>A0AAJ1R5W7_9FLAO</name>
<evidence type="ECO:0000313" key="3">
    <source>
        <dbReference type="Proteomes" id="UP001225933"/>
    </source>
</evidence>
<feature type="chain" id="PRO_5042536154" evidence="1">
    <location>
        <begin position="23"/>
        <end position="143"/>
    </location>
</feature>
<dbReference type="AlphaFoldDB" id="A0AAJ1R5W7"/>
<proteinExistence type="predicted"/>
<comment type="caution">
    <text evidence="2">The sequence shown here is derived from an EMBL/GenBank/DDBJ whole genome shotgun (WGS) entry which is preliminary data.</text>
</comment>
<dbReference type="EMBL" id="JAUHGV010000026">
    <property type="protein sequence ID" value="MDN4014263.1"/>
    <property type="molecule type" value="Genomic_DNA"/>
</dbReference>
<sequence>MEKFHKYCLSVLLVIICSNISAQISSGTAESEDCKQLYELYNRILNQDCEDLQKTCTKENPVQNKTISQKHNAIDLIGKIFSNKQKNNFHHDKTGKDFSEKEKHDQLLKNFEKNSRENLFAEILYFKTRVSKVRNKDYLDVVS</sequence>
<reference evidence="2" key="1">
    <citation type="submission" date="2023-06" db="EMBL/GenBank/DDBJ databases">
        <title>Two Chryseobacterium gambrini strains from China.</title>
        <authorList>
            <person name="Zeng J."/>
            <person name="Wu Y."/>
        </authorList>
    </citation>
    <scope>NUCLEOTIDE SEQUENCE</scope>
    <source>
        <strain evidence="2">SQ219</strain>
    </source>
</reference>
<feature type="signal peptide" evidence="1">
    <location>
        <begin position="1"/>
        <end position="22"/>
    </location>
</feature>
<gene>
    <name evidence="2" type="ORF">QX233_17465</name>
</gene>